<gene>
    <name evidence="1" type="ORF">JTE90_005344</name>
</gene>
<keyword evidence="2" id="KW-1185">Reference proteome</keyword>
<reference evidence="1 2" key="1">
    <citation type="journal article" date="2022" name="Nat. Ecol. Evol.">
        <title>A masculinizing supergene underlies an exaggerated male reproductive morph in a spider.</title>
        <authorList>
            <person name="Hendrickx F."/>
            <person name="De Corte Z."/>
            <person name="Sonet G."/>
            <person name="Van Belleghem S.M."/>
            <person name="Kostlbacher S."/>
            <person name="Vangestel C."/>
        </authorList>
    </citation>
    <scope>NUCLEOTIDE SEQUENCE [LARGE SCALE GENOMIC DNA]</scope>
    <source>
        <strain evidence="1">W744_W776</strain>
    </source>
</reference>
<name>A0AAV6TKE4_9ARAC</name>
<sequence length="126" mass="14079">MIPHRISKGHPFTLSSFQLLLNSLFKVLDFPHGNLFAIPVSRTVFAWWSLPPDKRCTSKQPDSKEIASGFENLAAMRPRTHFGQQPRVKGLAAESVPARSLLNATFPHALARRGFGAGFSRFTARY</sequence>
<dbReference type="AlphaFoldDB" id="A0AAV6TKE4"/>
<protein>
    <submittedName>
        <fullName evidence="1">Uncharacterized protein</fullName>
    </submittedName>
</protein>
<evidence type="ECO:0000313" key="1">
    <source>
        <dbReference type="EMBL" id="KAG8172237.1"/>
    </source>
</evidence>
<accession>A0AAV6TKE4</accession>
<proteinExistence type="predicted"/>
<comment type="caution">
    <text evidence="1">The sequence shown here is derived from an EMBL/GenBank/DDBJ whole genome shotgun (WGS) entry which is preliminary data.</text>
</comment>
<dbReference type="Proteomes" id="UP000827092">
    <property type="component" value="Unassembled WGS sequence"/>
</dbReference>
<evidence type="ECO:0000313" key="2">
    <source>
        <dbReference type="Proteomes" id="UP000827092"/>
    </source>
</evidence>
<dbReference type="EMBL" id="JAFNEN010002942">
    <property type="protein sequence ID" value="KAG8172237.1"/>
    <property type="molecule type" value="Genomic_DNA"/>
</dbReference>
<organism evidence="1 2">
    <name type="scientific">Oedothorax gibbosus</name>
    <dbReference type="NCBI Taxonomy" id="931172"/>
    <lineage>
        <taxon>Eukaryota</taxon>
        <taxon>Metazoa</taxon>
        <taxon>Ecdysozoa</taxon>
        <taxon>Arthropoda</taxon>
        <taxon>Chelicerata</taxon>
        <taxon>Arachnida</taxon>
        <taxon>Araneae</taxon>
        <taxon>Araneomorphae</taxon>
        <taxon>Entelegynae</taxon>
        <taxon>Araneoidea</taxon>
        <taxon>Linyphiidae</taxon>
        <taxon>Erigoninae</taxon>
        <taxon>Oedothorax</taxon>
    </lineage>
</organism>